<dbReference type="AlphaFoldDB" id="A0A0R0M6D5"/>
<accession>A0A0R0M6D5</accession>
<dbReference type="VEuPathDB" id="MicrosporidiaDB:M153_8800018989"/>
<keyword evidence="2" id="KW-1185">Reference proteome</keyword>
<dbReference type="EMBL" id="LGUB01000014">
    <property type="protein sequence ID" value="KRH94959.1"/>
    <property type="molecule type" value="Genomic_DNA"/>
</dbReference>
<evidence type="ECO:0000313" key="1">
    <source>
        <dbReference type="EMBL" id="KRH94959.1"/>
    </source>
</evidence>
<comment type="caution">
    <text evidence="1">The sequence shown here is derived from an EMBL/GenBank/DDBJ whole genome shotgun (WGS) entry which is preliminary data.</text>
</comment>
<protein>
    <submittedName>
        <fullName evidence="1">Uncharacterized protein</fullName>
    </submittedName>
</protein>
<evidence type="ECO:0000313" key="2">
    <source>
        <dbReference type="Proteomes" id="UP000051530"/>
    </source>
</evidence>
<proteinExistence type="predicted"/>
<reference evidence="1 2" key="1">
    <citation type="submission" date="2015-07" db="EMBL/GenBank/DDBJ databases">
        <title>The genome of Pseudoloma neurophilia, a relevant intracellular parasite of the zebrafish.</title>
        <authorList>
            <person name="Ndikumana S."/>
            <person name="Pelin A."/>
            <person name="Sanders J."/>
            <person name="Corradi N."/>
        </authorList>
    </citation>
    <scope>NUCLEOTIDE SEQUENCE [LARGE SCALE GENOMIC DNA]</scope>
    <source>
        <strain evidence="1 2">MK1</strain>
    </source>
</reference>
<dbReference type="Proteomes" id="UP000051530">
    <property type="component" value="Unassembled WGS sequence"/>
</dbReference>
<gene>
    <name evidence="1" type="ORF">M153_8800018989</name>
</gene>
<organism evidence="1 2">
    <name type="scientific">Pseudoloma neurophilia</name>
    <dbReference type="NCBI Taxonomy" id="146866"/>
    <lineage>
        <taxon>Eukaryota</taxon>
        <taxon>Fungi</taxon>
        <taxon>Fungi incertae sedis</taxon>
        <taxon>Microsporidia</taxon>
        <taxon>Pseudoloma</taxon>
    </lineage>
</organism>
<sequence>MLSHFNTIIFLNKDSFRFLLCYLSQHILRQPEEMTISDSIIKMYTKWHMCYFCDGGVFDSLKRAYALVCPELCKNNKQNIELFHPRKNSQIKHCFCQICSFTKIIFLWSIDTKIK</sequence>
<name>A0A0R0M6D5_9MICR</name>